<dbReference type="Proteomes" id="UP000217199">
    <property type="component" value="Unassembled WGS sequence"/>
</dbReference>
<evidence type="ECO:0000313" key="3">
    <source>
        <dbReference type="Proteomes" id="UP000217199"/>
    </source>
</evidence>
<gene>
    <name evidence="2" type="ORF">PNOK_0385800</name>
</gene>
<name>A0A286UNP9_9AGAM</name>
<keyword evidence="3" id="KW-1185">Reference proteome</keyword>
<protein>
    <submittedName>
        <fullName evidence="2">Uncharacterized protein</fullName>
    </submittedName>
</protein>
<dbReference type="AlphaFoldDB" id="A0A286UNP9"/>
<evidence type="ECO:0000256" key="1">
    <source>
        <dbReference type="SAM" id="MobiDB-lite"/>
    </source>
</evidence>
<sequence>MADPGYRYHQPPVPVDPRAIAYDPYAESKEKAYARQRMAPPPPPPPYAYGGPQQMMRDEYMSVPPGYRPGPVYREPPSGQYMPSGGYARHSPYPPPHPSSGVRMSGPVDPGYSHAHGHPYMHPSAHAQTYGRPPPPPPSEQNHALSGPQGSSRGPRGQVRTMADAYLDYYMSSRRSSSSNSATAASASRGYVLLRLRLDLVMRILPLTPASCPFSSS</sequence>
<proteinExistence type="predicted"/>
<organism evidence="2 3">
    <name type="scientific">Pyrrhoderma noxium</name>
    <dbReference type="NCBI Taxonomy" id="2282107"/>
    <lineage>
        <taxon>Eukaryota</taxon>
        <taxon>Fungi</taxon>
        <taxon>Dikarya</taxon>
        <taxon>Basidiomycota</taxon>
        <taxon>Agaricomycotina</taxon>
        <taxon>Agaricomycetes</taxon>
        <taxon>Hymenochaetales</taxon>
        <taxon>Hymenochaetaceae</taxon>
        <taxon>Pyrrhoderma</taxon>
    </lineage>
</organism>
<reference evidence="2 3" key="1">
    <citation type="journal article" date="2017" name="Mol. Ecol.">
        <title>Comparative and population genomic landscape of Phellinus noxius: A hypervariable fungus causing root rot in trees.</title>
        <authorList>
            <person name="Chung C.L."/>
            <person name="Lee T.J."/>
            <person name="Akiba M."/>
            <person name="Lee H.H."/>
            <person name="Kuo T.H."/>
            <person name="Liu D."/>
            <person name="Ke H.M."/>
            <person name="Yokoi T."/>
            <person name="Roa M.B."/>
            <person name="Lu M.J."/>
            <person name="Chang Y.Y."/>
            <person name="Ann P.J."/>
            <person name="Tsai J.N."/>
            <person name="Chen C.Y."/>
            <person name="Tzean S.S."/>
            <person name="Ota Y."/>
            <person name="Hattori T."/>
            <person name="Sahashi N."/>
            <person name="Liou R.F."/>
            <person name="Kikuchi T."/>
            <person name="Tsai I.J."/>
        </authorList>
    </citation>
    <scope>NUCLEOTIDE SEQUENCE [LARGE SCALE GENOMIC DNA]</scope>
    <source>
        <strain evidence="2 3">FFPRI411160</strain>
    </source>
</reference>
<feature type="region of interest" description="Disordered" evidence="1">
    <location>
        <begin position="31"/>
        <end position="158"/>
    </location>
</feature>
<accession>A0A286UNP9</accession>
<dbReference type="InParanoid" id="A0A286UNP9"/>
<feature type="compositionally biased region" description="Low complexity" evidence="1">
    <location>
        <begin position="146"/>
        <end position="158"/>
    </location>
</feature>
<dbReference type="EMBL" id="NBII01000003">
    <property type="protein sequence ID" value="PAV21231.1"/>
    <property type="molecule type" value="Genomic_DNA"/>
</dbReference>
<evidence type="ECO:0000313" key="2">
    <source>
        <dbReference type="EMBL" id="PAV21231.1"/>
    </source>
</evidence>
<comment type="caution">
    <text evidence="2">The sequence shown here is derived from an EMBL/GenBank/DDBJ whole genome shotgun (WGS) entry which is preliminary data.</text>
</comment>